<sequence length="246" mass="25083">MGKLLSLFVGVVMAAEVSSGVAQYVHLPQEVSDGMVVCSSTSGYNLCQTGYDPNMTGVVTLSPAVAFGEATPSAGMIPMVSNGKAYVLVSGENGAITAGDFITSSTQTGVAVKAMKSGYVLGTAAEPFSGTSVDQKDTILVNIGVRPAVLTGGASNNLIEMVKQGMESAFLTPLSSMRYIVAGILVILSVGYGLAHFGKLAKSGVEAVGRNPLASRAIQLSVLFNVVLTVGIIGVGVIIAYLVLSL</sequence>
<dbReference type="InterPro" id="IPR038662">
    <property type="entry name" value="ATP_synth_F0_csu_sf"/>
</dbReference>
<name>A0A0G0YIX0_UNCKA</name>
<comment type="caution">
    <text evidence="2">The sequence shown here is derived from an EMBL/GenBank/DDBJ whole genome shotgun (WGS) entry which is preliminary data.</text>
</comment>
<gene>
    <name evidence="2" type="ORF">UV00_C0023G0003</name>
</gene>
<proteinExistence type="predicted"/>
<protein>
    <recommendedName>
        <fullName evidence="4">FG-GAP repeat protein</fullName>
    </recommendedName>
</protein>
<feature type="transmembrane region" description="Helical" evidence="1">
    <location>
        <begin position="222"/>
        <end position="244"/>
    </location>
</feature>
<evidence type="ECO:0000313" key="3">
    <source>
        <dbReference type="Proteomes" id="UP000033847"/>
    </source>
</evidence>
<feature type="transmembrane region" description="Helical" evidence="1">
    <location>
        <begin position="179"/>
        <end position="201"/>
    </location>
</feature>
<keyword evidence="1" id="KW-1133">Transmembrane helix</keyword>
<keyword evidence="1" id="KW-0812">Transmembrane</keyword>
<dbReference type="Proteomes" id="UP000033847">
    <property type="component" value="Unassembled WGS sequence"/>
</dbReference>
<dbReference type="EMBL" id="LCCU01000023">
    <property type="protein sequence ID" value="KKS36682.1"/>
    <property type="molecule type" value="Genomic_DNA"/>
</dbReference>
<evidence type="ECO:0000256" key="1">
    <source>
        <dbReference type="SAM" id="Phobius"/>
    </source>
</evidence>
<dbReference type="AlphaFoldDB" id="A0A0G0YIX0"/>
<evidence type="ECO:0000313" key="2">
    <source>
        <dbReference type="EMBL" id="KKS36682.1"/>
    </source>
</evidence>
<accession>A0A0G0YIX0</accession>
<evidence type="ECO:0008006" key="4">
    <source>
        <dbReference type="Google" id="ProtNLM"/>
    </source>
</evidence>
<organism evidence="2 3">
    <name type="scientific">candidate division WWE3 bacterium GW2011_GWF1_42_14</name>
    <dbReference type="NCBI Taxonomy" id="1619138"/>
    <lineage>
        <taxon>Bacteria</taxon>
        <taxon>Katanobacteria</taxon>
    </lineage>
</organism>
<reference evidence="2 3" key="1">
    <citation type="journal article" date="2015" name="Nature">
        <title>rRNA introns, odd ribosomes, and small enigmatic genomes across a large radiation of phyla.</title>
        <authorList>
            <person name="Brown C.T."/>
            <person name="Hug L.A."/>
            <person name="Thomas B.C."/>
            <person name="Sharon I."/>
            <person name="Castelle C.J."/>
            <person name="Singh A."/>
            <person name="Wilkins M.J."/>
            <person name="Williams K.H."/>
            <person name="Banfield J.F."/>
        </authorList>
    </citation>
    <scope>NUCLEOTIDE SEQUENCE [LARGE SCALE GENOMIC DNA]</scope>
</reference>
<dbReference type="Gene3D" id="1.20.20.10">
    <property type="entry name" value="F1F0 ATP synthase subunit C"/>
    <property type="match status" value="1"/>
</dbReference>
<keyword evidence="1" id="KW-0472">Membrane</keyword>